<feature type="region of interest" description="Disordered" evidence="4">
    <location>
        <begin position="399"/>
        <end position="430"/>
    </location>
</feature>
<feature type="region of interest" description="Disordered" evidence="4">
    <location>
        <begin position="1"/>
        <end position="52"/>
    </location>
</feature>
<reference evidence="7" key="1">
    <citation type="journal article" date="2013" name="Nature">
        <title>Pan genome of the phytoplankton Emiliania underpins its global distribution.</title>
        <authorList>
            <person name="Read B.A."/>
            <person name="Kegel J."/>
            <person name="Klute M.J."/>
            <person name="Kuo A."/>
            <person name="Lefebvre S.C."/>
            <person name="Maumus F."/>
            <person name="Mayer C."/>
            <person name="Miller J."/>
            <person name="Monier A."/>
            <person name="Salamov A."/>
            <person name="Young J."/>
            <person name="Aguilar M."/>
            <person name="Claverie J.M."/>
            <person name="Frickenhaus S."/>
            <person name="Gonzalez K."/>
            <person name="Herman E.K."/>
            <person name="Lin Y.C."/>
            <person name="Napier J."/>
            <person name="Ogata H."/>
            <person name="Sarno A.F."/>
            <person name="Shmutz J."/>
            <person name="Schroeder D."/>
            <person name="de Vargas C."/>
            <person name="Verret F."/>
            <person name="von Dassow P."/>
            <person name="Valentin K."/>
            <person name="Van de Peer Y."/>
            <person name="Wheeler G."/>
            <person name="Dacks J.B."/>
            <person name="Delwiche C.F."/>
            <person name="Dyhrman S.T."/>
            <person name="Glockner G."/>
            <person name="John U."/>
            <person name="Richards T."/>
            <person name="Worden A.Z."/>
            <person name="Zhang X."/>
            <person name="Grigoriev I.V."/>
            <person name="Allen A.E."/>
            <person name="Bidle K."/>
            <person name="Borodovsky M."/>
            <person name="Bowler C."/>
            <person name="Brownlee C."/>
            <person name="Cock J.M."/>
            <person name="Elias M."/>
            <person name="Gladyshev V.N."/>
            <person name="Groth M."/>
            <person name="Guda C."/>
            <person name="Hadaegh A."/>
            <person name="Iglesias-Rodriguez M.D."/>
            <person name="Jenkins J."/>
            <person name="Jones B.M."/>
            <person name="Lawson T."/>
            <person name="Leese F."/>
            <person name="Lindquist E."/>
            <person name="Lobanov A."/>
            <person name="Lomsadze A."/>
            <person name="Malik S.B."/>
            <person name="Marsh M.E."/>
            <person name="Mackinder L."/>
            <person name="Mock T."/>
            <person name="Mueller-Roeber B."/>
            <person name="Pagarete A."/>
            <person name="Parker M."/>
            <person name="Probert I."/>
            <person name="Quesneville H."/>
            <person name="Raines C."/>
            <person name="Rensing S.A."/>
            <person name="Riano-Pachon D.M."/>
            <person name="Richier S."/>
            <person name="Rokitta S."/>
            <person name="Shiraiwa Y."/>
            <person name="Soanes D.M."/>
            <person name="van der Giezen M."/>
            <person name="Wahlund T.M."/>
            <person name="Williams B."/>
            <person name="Wilson W."/>
            <person name="Wolfe G."/>
            <person name="Wurch L.L."/>
        </authorList>
    </citation>
    <scope>NUCLEOTIDE SEQUENCE</scope>
</reference>
<proteinExistence type="predicted"/>
<dbReference type="GO" id="GO:0005687">
    <property type="term" value="C:U4 snRNP"/>
    <property type="evidence" value="ECO:0007669"/>
    <property type="project" value="TreeGrafter"/>
</dbReference>
<dbReference type="Proteomes" id="UP000013827">
    <property type="component" value="Unassembled WGS sequence"/>
</dbReference>
<name>A0A0D3JNP4_EMIH1</name>
<dbReference type="GO" id="GO:0046540">
    <property type="term" value="C:U4/U6 x U5 tri-snRNP complex"/>
    <property type="evidence" value="ECO:0007669"/>
    <property type="project" value="InterPro"/>
</dbReference>
<dbReference type="InterPro" id="IPR002687">
    <property type="entry name" value="Nop_dom"/>
</dbReference>
<dbReference type="KEGG" id="ehx:EMIHUDRAFT_427076"/>
<keyword evidence="3" id="KW-0687">Ribonucleoprotein</keyword>
<dbReference type="GO" id="GO:0071011">
    <property type="term" value="C:precatalytic spliceosome"/>
    <property type="evidence" value="ECO:0007669"/>
    <property type="project" value="TreeGrafter"/>
</dbReference>
<dbReference type="PROSITE" id="PS51358">
    <property type="entry name" value="NOP"/>
    <property type="match status" value="1"/>
</dbReference>
<accession>A0A0D3JNP4</accession>
<keyword evidence="7" id="KW-1185">Reference proteome</keyword>
<dbReference type="Pfam" id="PF09785">
    <property type="entry name" value="Prp31_C"/>
    <property type="match status" value="1"/>
</dbReference>
<feature type="compositionally biased region" description="Basic and acidic residues" evidence="4">
    <location>
        <begin position="399"/>
        <end position="412"/>
    </location>
</feature>
<feature type="compositionally biased region" description="Acidic residues" evidence="4">
    <location>
        <begin position="10"/>
        <end position="39"/>
    </location>
</feature>
<dbReference type="InterPro" id="IPR036070">
    <property type="entry name" value="Nop_dom_sf"/>
</dbReference>
<dbReference type="AlphaFoldDB" id="A0A0D3JNP4"/>
<dbReference type="InterPro" id="IPR019175">
    <property type="entry name" value="Prp31_C"/>
</dbReference>
<dbReference type="GeneID" id="17270675"/>
<protein>
    <recommendedName>
        <fullName evidence="5">Nop domain-containing protein</fullName>
    </recommendedName>
</protein>
<dbReference type="EnsemblProtists" id="EOD25129">
    <property type="protein sequence ID" value="EOD25129"/>
    <property type="gene ID" value="EMIHUDRAFT_427076"/>
</dbReference>
<feature type="compositionally biased region" description="Basic residues" evidence="4">
    <location>
        <begin position="571"/>
        <end position="585"/>
    </location>
</feature>
<feature type="domain" description="Nop" evidence="5">
    <location>
        <begin position="286"/>
        <end position="404"/>
    </location>
</feature>
<dbReference type="STRING" id="2903.R1EWA8"/>
<dbReference type="PaxDb" id="2903-EOD25129"/>
<dbReference type="Gene3D" id="1.10.246.90">
    <property type="entry name" value="Nop domain"/>
    <property type="match status" value="1"/>
</dbReference>
<dbReference type="HOGENOM" id="CLU_434416_0_0_1"/>
<evidence type="ECO:0000256" key="4">
    <source>
        <dbReference type="SAM" id="MobiDB-lite"/>
    </source>
</evidence>
<dbReference type="GO" id="GO:0000244">
    <property type="term" value="P:spliceosomal tri-snRNP complex assembly"/>
    <property type="evidence" value="ECO:0007669"/>
    <property type="project" value="InterPro"/>
</dbReference>
<evidence type="ECO:0000259" key="5">
    <source>
        <dbReference type="PROSITE" id="PS51358"/>
    </source>
</evidence>
<feature type="compositionally biased region" description="Basic and acidic residues" evidence="4">
    <location>
        <begin position="148"/>
        <end position="185"/>
    </location>
</feature>
<evidence type="ECO:0000313" key="7">
    <source>
        <dbReference type="Proteomes" id="UP000013827"/>
    </source>
</evidence>
<evidence type="ECO:0000256" key="2">
    <source>
        <dbReference type="ARBA" id="ARBA00023242"/>
    </source>
</evidence>
<dbReference type="eggNOG" id="KOG2574">
    <property type="taxonomic scope" value="Eukaryota"/>
</dbReference>
<dbReference type="InterPro" id="IPR027105">
    <property type="entry name" value="Prp31"/>
</dbReference>
<feature type="compositionally biased region" description="Basic and acidic residues" evidence="4">
    <location>
        <begin position="246"/>
        <end position="261"/>
    </location>
</feature>
<feature type="compositionally biased region" description="Basic residues" evidence="4">
    <location>
        <begin position="192"/>
        <end position="216"/>
    </location>
</feature>
<dbReference type="PANTHER" id="PTHR13904:SF0">
    <property type="entry name" value="U4_U6 SMALL NUCLEAR RIBONUCLEOPROTEIN PRP31"/>
    <property type="match status" value="1"/>
</dbReference>
<dbReference type="InterPro" id="IPR042239">
    <property type="entry name" value="Nop_C"/>
</dbReference>
<dbReference type="Pfam" id="PF01798">
    <property type="entry name" value="Nop"/>
    <property type="match status" value="1"/>
</dbReference>
<dbReference type="SUPFAM" id="SSF89124">
    <property type="entry name" value="Nop domain"/>
    <property type="match status" value="1"/>
</dbReference>
<evidence type="ECO:0000256" key="3">
    <source>
        <dbReference type="ARBA" id="ARBA00023274"/>
    </source>
</evidence>
<evidence type="ECO:0000313" key="6">
    <source>
        <dbReference type="EnsemblProtists" id="EOD25129"/>
    </source>
</evidence>
<comment type="subcellular location">
    <subcellularLocation>
        <location evidence="1">Nucleus</location>
    </subcellularLocation>
</comment>
<keyword evidence="2" id="KW-0539">Nucleus</keyword>
<dbReference type="FunFam" id="1.10.246.90:FF:000002">
    <property type="entry name" value="U4/U6 small nuclear ribonucleoprotein Prp31"/>
    <property type="match status" value="1"/>
</dbReference>
<dbReference type="PANTHER" id="PTHR13904">
    <property type="entry name" value="PRE-MRNA SPLICING FACTOR PRP31"/>
    <property type="match status" value="1"/>
</dbReference>
<dbReference type="RefSeq" id="XP_005777558.1">
    <property type="nucleotide sequence ID" value="XM_005777501.1"/>
</dbReference>
<sequence>MASLDAFLADLDDLNEEEDEGEEEEIIEEEDDDDGDIDMLAETGGGGGAAGTSGLLASSRMASLMEKIEAYMVADAGDGVVAPPAAPQDDAGAVYALIVQCNEIAVDIDNEVQLAALGRGHAAHHTGAGRDTPRRGACHATPPAVGRGAREAHPRRLREALPRARVADPEPARLRARRAQDRQRGGPDPSRPHRHPPLRHDHGRHRHLLHHHRHRAAAAGAGGGQRAVRAGPRPLRQQAAHPRLRRVQDGERQPRDSRETAEVQPRCNRTEVCELLFRPPPQQAIVAPNVVAIVGAATAAKLVGAAGGMSKLAELPSTVVQILGSKKRALAGMSTSTQVTHSGCISQCDIILNTPPGLRPKVVRMVAGKVTLAARADAYQNSGDGSVGQKFRDEIEMRSAKLSEPPPPKDVRPLAVPPESSGKRRGGRRLRKMKERMGMTHMRQLSNRVRFGQEEDMTSDGMLGVGMLGKSQQGGKVKVNAQKQQLLSEKNKRAPAPPDTNGLASSLAFTPVQGIELVNPSAAGDAREGPRGPPWLRVCRTRARGLRRRLQGGDRDLLLADGRFLPEGDVRRRRRASPARGRARARGGGGLQRRGRAALEHTVLHTCILRGGTSSFSQPVCSPRALGLAL</sequence>
<feature type="region of interest" description="Disordered" evidence="4">
    <location>
        <begin position="123"/>
        <end position="264"/>
    </location>
</feature>
<evidence type="ECO:0000256" key="1">
    <source>
        <dbReference type="ARBA" id="ARBA00004123"/>
    </source>
</evidence>
<reference evidence="6" key="2">
    <citation type="submission" date="2024-10" db="UniProtKB">
        <authorList>
            <consortium name="EnsemblProtists"/>
        </authorList>
    </citation>
    <scope>IDENTIFICATION</scope>
</reference>
<organism evidence="6 7">
    <name type="scientific">Emiliania huxleyi (strain CCMP1516)</name>
    <dbReference type="NCBI Taxonomy" id="280463"/>
    <lineage>
        <taxon>Eukaryota</taxon>
        <taxon>Haptista</taxon>
        <taxon>Haptophyta</taxon>
        <taxon>Prymnesiophyceae</taxon>
        <taxon>Isochrysidales</taxon>
        <taxon>Noelaerhabdaceae</taxon>
        <taxon>Emiliania</taxon>
    </lineage>
</organism>
<feature type="region of interest" description="Disordered" evidence="4">
    <location>
        <begin position="569"/>
        <end position="596"/>
    </location>
</feature>